<gene>
    <name evidence="1" type="ORF">HYPSUDRAFT_32180</name>
</gene>
<dbReference type="OMA" id="ILNCHYG"/>
<dbReference type="InterPro" id="IPR052999">
    <property type="entry name" value="PTS1_Protein"/>
</dbReference>
<dbReference type="AlphaFoldDB" id="A0A0D2N153"/>
<dbReference type="OrthoDB" id="5392202at2759"/>
<organism evidence="1 2">
    <name type="scientific">Hypholoma sublateritium (strain FD-334 SS-4)</name>
    <dbReference type="NCBI Taxonomy" id="945553"/>
    <lineage>
        <taxon>Eukaryota</taxon>
        <taxon>Fungi</taxon>
        <taxon>Dikarya</taxon>
        <taxon>Basidiomycota</taxon>
        <taxon>Agaricomycotina</taxon>
        <taxon>Agaricomycetes</taxon>
        <taxon>Agaricomycetidae</taxon>
        <taxon>Agaricales</taxon>
        <taxon>Agaricineae</taxon>
        <taxon>Strophariaceae</taxon>
        <taxon>Hypholoma</taxon>
    </lineage>
</organism>
<sequence length="299" mass="32154">MANVKLTPAIKHLLTLRSPNVLPSPPLSQLNRLFTKTFRDATARKAETGWLVATTCTLLTANRPSAVGHLYRFATRQNGDATGKSNALDLPSAVNKAALMRESALKSVIFVGVPRVILSLAALQEALDDDVKAALRTQSKRTATTDNIESIVARGKGLWKSIYTPHADKLYDKLGSYHPDFITFIIQCYGAVLSPLPGAVKSYADSSSAADPDQGNLSRALGSVVGIATLRAEGRVGPQLISHVFGLLKARDVPDLSAEDQWLASDEGTEWIIRTVDEVLDAVSADSEEQGPPEVKARL</sequence>
<dbReference type="InterPro" id="IPR029032">
    <property type="entry name" value="AhpD-like"/>
</dbReference>
<protein>
    <recommendedName>
        <fullName evidence="3">Dol-P-Man:Man(5)GlcNAc(2)-PP-Dol alpha-1,3-mannosyltransferase</fullName>
    </recommendedName>
</protein>
<dbReference type="Proteomes" id="UP000054270">
    <property type="component" value="Unassembled WGS sequence"/>
</dbReference>
<evidence type="ECO:0000313" key="1">
    <source>
        <dbReference type="EMBL" id="KJA30108.1"/>
    </source>
</evidence>
<dbReference type="STRING" id="945553.A0A0D2N153"/>
<evidence type="ECO:0000313" key="2">
    <source>
        <dbReference type="Proteomes" id="UP000054270"/>
    </source>
</evidence>
<name>A0A0D2N153_HYPSF</name>
<accession>A0A0D2N153</accession>
<dbReference type="PANTHER" id="PTHR28180:SF2">
    <property type="entry name" value="PEROXISOMAL PROTEIN 2"/>
    <property type="match status" value="1"/>
</dbReference>
<keyword evidence="2" id="KW-1185">Reference proteome</keyword>
<dbReference type="Gene3D" id="1.20.1290.10">
    <property type="entry name" value="AhpD-like"/>
    <property type="match status" value="1"/>
</dbReference>
<dbReference type="EMBL" id="KN817518">
    <property type="protein sequence ID" value="KJA30108.1"/>
    <property type="molecule type" value="Genomic_DNA"/>
</dbReference>
<proteinExistence type="predicted"/>
<evidence type="ECO:0008006" key="3">
    <source>
        <dbReference type="Google" id="ProtNLM"/>
    </source>
</evidence>
<dbReference type="PANTHER" id="PTHR28180">
    <property type="entry name" value="CONSERVED MITOCHONDRIAL PROTEIN-RELATED"/>
    <property type="match status" value="1"/>
</dbReference>
<reference evidence="2" key="1">
    <citation type="submission" date="2014-04" db="EMBL/GenBank/DDBJ databases">
        <title>Evolutionary Origins and Diversification of the Mycorrhizal Mutualists.</title>
        <authorList>
            <consortium name="DOE Joint Genome Institute"/>
            <consortium name="Mycorrhizal Genomics Consortium"/>
            <person name="Kohler A."/>
            <person name="Kuo A."/>
            <person name="Nagy L.G."/>
            <person name="Floudas D."/>
            <person name="Copeland A."/>
            <person name="Barry K.W."/>
            <person name="Cichocki N."/>
            <person name="Veneault-Fourrey C."/>
            <person name="LaButti K."/>
            <person name="Lindquist E.A."/>
            <person name="Lipzen A."/>
            <person name="Lundell T."/>
            <person name="Morin E."/>
            <person name="Murat C."/>
            <person name="Riley R."/>
            <person name="Ohm R."/>
            <person name="Sun H."/>
            <person name="Tunlid A."/>
            <person name="Henrissat B."/>
            <person name="Grigoriev I.V."/>
            <person name="Hibbett D.S."/>
            <person name="Martin F."/>
        </authorList>
    </citation>
    <scope>NUCLEOTIDE SEQUENCE [LARGE SCALE GENOMIC DNA]</scope>
    <source>
        <strain evidence="2">FD-334 SS-4</strain>
    </source>
</reference>